<keyword evidence="2" id="KW-1185">Reference proteome</keyword>
<protein>
    <submittedName>
        <fullName evidence="1">Uncharacterized protein</fullName>
    </submittedName>
</protein>
<evidence type="ECO:0000313" key="1">
    <source>
        <dbReference type="EMBL" id="KZV41797.1"/>
    </source>
</evidence>
<organism evidence="1 2">
    <name type="scientific">Dorcoceras hygrometricum</name>
    <dbReference type="NCBI Taxonomy" id="472368"/>
    <lineage>
        <taxon>Eukaryota</taxon>
        <taxon>Viridiplantae</taxon>
        <taxon>Streptophyta</taxon>
        <taxon>Embryophyta</taxon>
        <taxon>Tracheophyta</taxon>
        <taxon>Spermatophyta</taxon>
        <taxon>Magnoliopsida</taxon>
        <taxon>eudicotyledons</taxon>
        <taxon>Gunneridae</taxon>
        <taxon>Pentapetalae</taxon>
        <taxon>asterids</taxon>
        <taxon>lamiids</taxon>
        <taxon>Lamiales</taxon>
        <taxon>Gesneriaceae</taxon>
        <taxon>Didymocarpoideae</taxon>
        <taxon>Trichosporeae</taxon>
        <taxon>Loxocarpinae</taxon>
        <taxon>Dorcoceras</taxon>
    </lineage>
</organism>
<gene>
    <name evidence="1" type="ORF">F511_32528</name>
</gene>
<dbReference type="EMBL" id="KQ999373">
    <property type="protein sequence ID" value="KZV41797.1"/>
    <property type="molecule type" value="Genomic_DNA"/>
</dbReference>
<proteinExistence type="predicted"/>
<name>A0A2Z7C509_9LAMI</name>
<sequence length="109" mass="12545">MTHDTLESVNYEDQNGSKLNITESMVASTARQRPDHENTERLRIDMFKMVNIRNGIITDHALVFTNFSGHAYWKSYKSNSSMGPERVNVENQDPDQMVLILLDMIKITV</sequence>
<evidence type="ECO:0000313" key="2">
    <source>
        <dbReference type="Proteomes" id="UP000250235"/>
    </source>
</evidence>
<dbReference type="Proteomes" id="UP000250235">
    <property type="component" value="Unassembled WGS sequence"/>
</dbReference>
<reference evidence="1 2" key="1">
    <citation type="journal article" date="2015" name="Proc. Natl. Acad. Sci. U.S.A.">
        <title>The resurrection genome of Boea hygrometrica: A blueprint for survival of dehydration.</title>
        <authorList>
            <person name="Xiao L."/>
            <person name="Yang G."/>
            <person name="Zhang L."/>
            <person name="Yang X."/>
            <person name="Zhao S."/>
            <person name="Ji Z."/>
            <person name="Zhou Q."/>
            <person name="Hu M."/>
            <person name="Wang Y."/>
            <person name="Chen M."/>
            <person name="Xu Y."/>
            <person name="Jin H."/>
            <person name="Xiao X."/>
            <person name="Hu G."/>
            <person name="Bao F."/>
            <person name="Hu Y."/>
            <person name="Wan P."/>
            <person name="Li L."/>
            <person name="Deng X."/>
            <person name="Kuang T."/>
            <person name="Xiang C."/>
            <person name="Zhu J.K."/>
            <person name="Oliver M.J."/>
            <person name="He Y."/>
        </authorList>
    </citation>
    <scope>NUCLEOTIDE SEQUENCE [LARGE SCALE GENOMIC DNA]</scope>
    <source>
        <strain evidence="2">cv. XS01</strain>
    </source>
</reference>
<accession>A0A2Z7C509</accession>
<dbReference type="AlphaFoldDB" id="A0A2Z7C509"/>